<dbReference type="InterPro" id="IPR007110">
    <property type="entry name" value="Ig-like_dom"/>
</dbReference>
<evidence type="ECO:0000259" key="22">
    <source>
        <dbReference type="PROSITE" id="PS50853"/>
    </source>
</evidence>
<keyword evidence="8" id="KW-0378">Hydrolase</keyword>
<dbReference type="InterPro" id="IPR000387">
    <property type="entry name" value="Tyr_Pase_dom"/>
</dbReference>
<dbReference type="Gene3D" id="2.60.40.10">
    <property type="entry name" value="Immunoglobulins"/>
    <property type="match status" value="11"/>
</dbReference>
<dbReference type="PROSITE" id="PS50853">
    <property type="entry name" value="FN3"/>
    <property type="match status" value="8"/>
</dbReference>
<feature type="domain" description="Fibronectin type-III" evidence="22">
    <location>
        <begin position="405"/>
        <end position="499"/>
    </location>
</feature>
<comment type="catalytic activity">
    <reaction evidence="18">
        <text>O-phospho-L-tyrosyl-[protein] + H2O = L-tyrosyl-[protein] + phosphate</text>
        <dbReference type="Rhea" id="RHEA:10684"/>
        <dbReference type="Rhea" id="RHEA-COMP:10136"/>
        <dbReference type="Rhea" id="RHEA-COMP:20101"/>
        <dbReference type="ChEBI" id="CHEBI:15377"/>
        <dbReference type="ChEBI" id="CHEBI:43474"/>
        <dbReference type="ChEBI" id="CHEBI:46858"/>
        <dbReference type="ChEBI" id="CHEBI:61978"/>
        <dbReference type="EC" id="3.1.3.48"/>
    </reaction>
</comment>
<evidence type="ECO:0000313" key="24">
    <source>
        <dbReference type="Proteomes" id="UP000694541"/>
    </source>
</evidence>
<evidence type="ECO:0000256" key="6">
    <source>
        <dbReference type="ARBA" id="ARBA00022729"/>
    </source>
</evidence>
<dbReference type="FunFam" id="2.60.40.10:FF:000082">
    <property type="entry name" value="receptor-type tyrosine-protein phosphatase delta isoform X2"/>
    <property type="match status" value="1"/>
</dbReference>
<evidence type="ECO:0000256" key="10">
    <source>
        <dbReference type="ARBA" id="ARBA00022912"/>
    </source>
</evidence>
<evidence type="ECO:0000256" key="14">
    <source>
        <dbReference type="ARBA" id="ARBA00023170"/>
    </source>
</evidence>
<keyword evidence="14" id="KW-0675">Receptor</keyword>
<dbReference type="CDD" id="cd00063">
    <property type="entry name" value="FN3"/>
    <property type="match status" value="8"/>
</dbReference>
<sequence>MLCPHGGDMVIFPGKPTFMKAPEDQIGISGGVASFVCQATGEPKPRITWMKKGKKVSSQRFEVIEFDDGSGSVLRIQPLRVHRDEAIYECTATNSVGEINTSAKLTVLEEDHLPAGFPTIDMGPQLKVVEKARTATMLCAASGNPDPEISWFKDFLPVDTATSNGRIKQLRSGGTPIRGALQIENSEESDQGKYECVATNSAGTRYSAPANLYVRVRRVAPRFSIPPSNHEVMPGGSVNLTCVAVGAPMPYVKWMAGVEELTKEDEMPVGRNVLELNNIMQSANYTCVAISSLGMIEATAQITVKALPKPPTEPLVTETTATSVTLTWDSGNSDPISYYVIQYKAKSLDGQFQEVDGVATTRYSIGGLSPFSEYEFRVIAVNNIGRGPPSELVEARTGEQAPSSPPLKVQARMLSASTMLVQWEQPEEPNGQIRGYRVYYTTDPHLPLSMWQKHNTDDSHLTTVGSLITGTTYSIRVLAFTSVGDGPPSDIIQVKTQQGVPAQPADFQAEAESDTRILLTWLPASQERITKYELLYWEGEDGTQQKVEFDPTSSYAVEGLKPDTLYKFRLGARSELGVGVYTPMIEARTAQSTPSAPPQEVECVSTSSTTIRVSWVPPPAQSRNGVITQYSIAYQAVEGDDNTKHVVDGIGREHSSWEIKDLEKWTEYKVWVRAHTDVGPGPESIPVHVRTDEDVPSAPPRKVEVESVNSTAIRVSWKLPISNKQHGQIRGYQVTYVKLENNEPRGQPVIKDVMLSEAQETIIGGLLPETTYSVTVAAYTTKGDGARSKPKVITTTGAVPGKPTMMISTTAMNTALIQWHPPKEMVGELLGYRLQYRRLDEEKMNTIDFGKRDHHYTVTNLHKGATYLFKLSAKNRAGPGEEFEKEITTAEDVPSGFPQNLRVVGLTTSTTEVAWDPPVLAERNGKIVNYTVVYRDINSQQDLVNITKDTSITLTNLKPDTTYDIKVRARTNKGVGPLSPSIQSRTMPVEQVFAKNFRVNAVMKTSVLLSWEVPDSYKSAVPFKILYNSQSVEVDGHSMKKLISDLQPDTDYSFVLMNRGSSAGGLQHLVSIRTAPDVLQSKPIATNKYIQEGKFTLTLPKVQTTVWYYIVVVPADQSTSSPTARWRTPDEMELDQLLEAISQGSQSRRQRRQADRLKPYIAAQVDVLPETFTLGDEKNYKGFYNKPLSQDLSYRCFVLASLEDGDTVRTFYWGSTAFPSRAEVGMRDHPPIPVTDLADNIDRLKANDGLKFSQEYESIDPGQQFTWENSNLEVNKPKNRYANVIAYDHSRVILTSIDGVPGSDYINANYIDGYRKQNAYIATQGPLPETLSDFWRMVWEQRTATIVMMTRLEEKSRVKCDQYWPSRGTETYGMIQVTLLDTVELATYTVRTFALYKNGSSEKRELRQFQFMAWPDHGVPEYPTPILAFLRRVKACNPPDAGPMVVHCSAGVGRTGCFIVIDAMLERMKHEKTVDIYGHVTCMRSQRNYMVQTEDQYIFIHEALLEAATCGNTEVPARNLFAHIQKLTQVPPGESVTAMELEFKLLANSKAHTSRFISANLPFPRSSCCPSPRSWSEHRYVCHRQQKAYIATQGPLAETTEDFWRMLWEHNSTIVVMLTKLREMGREKCHQYWPAERSARYQYFVVDPMAEYNMPQYILREFKVTDARDGQSRTIRQFQFTDWPEQGVPKTGEGFIDFIGQVHKTKEQFGQDGPITVHCSAGVGRTGVFITLSIVLERMRYEGVVDMFQTVKTLRTQRPAMVQTEDQYQLCYRAALEYLGSFDHYAT</sequence>
<evidence type="ECO:0000256" key="7">
    <source>
        <dbReference type="ARBA" id="ARBA00022737"/>
    </source>
</evidence>
<keyword evidence="9" id="KW-0130">Cell adhesion</keyword>
<feature type="domain" description="Fibronectin type-III" evidence="22">
    <location>
        <begin position="993"/>
        <end position="1077"/>
    </location>
</feature>
<dbReference type="Ensembl" id="ENSANIT00000021039.1">
    <property type="protein sequence ID" value="ENSANIP00000020361.1"/>
    <property type="gene ID" value="ENSANIG00000010215.1"/>
</dbReference>
<protein>
    <recommendedName>
        <fullName evidence="17">Receptor-type tyrosine-protein phosphatase F</fullName>
        <ecNumber evidence="3">3.1.3.48</ecNumber>
    </recommendedName>
</protein>
<keyword evidence="16" id="KW-0393">Immunoglobulin domain</keyword>
<dbReference type="FunFam" id="2.60.40.10:FF:000144">
    <property type="entry name" value="receptor-type tyrosine-protein phosphatase delta isoform X1"/>
    <property type="match status" value="1"/>
</dbReference>
<dbReference type="PANTHER" id="PTHR46957">
    <property type="entry name" value="CYTOKINE RECEPTOR"/>
    <property type="match status" value="1"/>
</dbReference>
<dbReference type="PROSITE" id="PS00383">
    <property type="entry name" value="TYR_PHOSPHATASE_1"/>
    <property type="match status" value="2"/>
</dbReference>
<name>A0A8B9N9A3_9AVES</name>
<keyword evidence="24" id="KW-1185">Reference proteome</keyword>
<feature type="domain" description="Fibronectin type-III" evidence="22">
    <location>
        <begin position="597"/>
        <end position="694"/>
    </location>
</feature>
<dbReference type="InterPro" id="IPR036179">
    <property type="entry name" value="Ig-like_dom_sf"/>
</dbReference>
<dbReference type="GO" id="GO:0008201">
    <property type="term" value="F:heparin binding"/>
    <property type="evidence" value="ECO:0007669"/>
    <property type="project" value="UniProtKB-KW"/>
</dbReference>
<evidence type="ECO:0000256" key="4">
    <source>
        <dbReference type="ARBA" id="ARBA00022674"/>
    </source>
</evidence>
<dbReference type="InterPro" id="IPR003599">
    <property type="entry name" value="Ig_sub"/>
</dbReference>
<dbReference type="Pfam" id="PF00102">
    <property type="entry name" value="Y_phosphatase"/>
    <property type="match status" value="2"/>
</dbReference>
<feature type="domain" description="Fibronectin type-III" evidence="22">
    <location>
        <begin position="699"/>
        <end position="798"/>
    </location>
</feature>
<dbReference type="SMART" id="SM00060">
    <property type="entry name" value="FN3"/>
    <property type="match status" value="8"/>
</dbReference>
<dbReference type="Pfam" id="PF07679">
    <property type="entry name" value="I-set"/>
    <property type="match status" value="3"/>
</dbReference>
<keyword evidence="12" id="KW-0472">Membrane</keyword>
<dbReference type="EC" id="3.1.3.48" evidence="3"/>
<feature type="domain" description="Fibronectin type-III" evidence="22">
    <location>
        <begin position="897"/>
        <end position="989"/>
    </location>
</feature>
<reference evidence="23" key="1">
    <citation type="submission" date="2025-08" db="UniProtKB">
        <authorList>
            <consortium name="Ensembl"/>
        </authorList>
    </citation>
    <scope>IDENTIFICATION</scope>
</reference>
<dbReference type="Pfam" id="PF00041">
    <property type="entry name" value="fn3"/>
    <property type="match status" value="7"/>
</dbReference>
<dbReference type="InterPro" id="IPR036116">
    <property type="entry name" value="FN3_sf"/>
</dbReference>
<evidence type="ECO:0000256" key="1">
    <source>
        <dbReference type="ARBA" id="ARBA00004167"/>
    </source>
</evidence>
<organism evidence="23 24">
    <name type="scientific">Accipiter nisus</name>
    <name type="common">Eurasian sparrowhawk</name>
    <dbReference type="NCBI Taxonomy" id="211598"/>
    <lineage>
        <taxon>Eukaryota</taxon>
        <taxon>Metazoa</taxon>
        <taxon>Chordata</taxon>
        <taxon>Craniata</taxon>
        <taxon>Vertebrata</taxon>
        <taxon>Euteleostomi</taxon>
        <taxon>Archelosauria</taxon>
        <taxon>Archosauria</taxon>
        <taxon>Dinosauria</taxon>
        <taxon>Saurischia</taxon>
        <taxon>Theropoda</taxon>
        <taxon>Coelurosauria</taxon>
        <taxon>Aves</taxon>
        <taxon>Neognathae</taxon>
        <taxon>Neoaves</taxon>
        <taxon>Telluraves</taxon>
        <taxon>Accipitrimorphae</taxon>
        <taxon>Accipitriformes</taxon>
        <taxon>Accipitridae</taxon>
        <taxon>Accipitrinae</taxon>
        <taxon>Accipiter</taxon>
    </lineage>
</organism>
<dbReference type="SMART" id="SM00409">
    <property type="entry name" value="IG"/>
    <property type="match status" value="3"/>
</dbReference>
<evidence type="ECO:0000256" key="8">
    <source>
        <dbReference type="ARBA" id="ARBA00022801"/>
    </source>
</evidence>
<evidence type="ECO:0000256" key="11">
    <source>
        <dbReference type="ARBA" id="ARBA00022989"/>
    </source>
</evidence>
<dbReference type="InterPro" id="IPR003595">
    <property type="entry name" value="Tyr_Pase_cat"/>
</dbReference>
<dbReference type="FunFam" id="3.90.190.10:FF:000001">
    <property type="entry name" value="Receptor-type tyrosine-protein phosphatase F isoform A"/>
    <property type="match status" value="1"/>
</dbReference>
<evidence type="ECO:0000256" key="5">
    <source>
        <dbReference type="ARBA" id="ARBA00022692"/>
    </source>
</evidence>
<keyword evidence="4" id="KW-0358">Heparin-binding</keyword>
<dbReference type="FunFam" id="2.60.40.10:FF:000128">
    <property type="entry name" value="receptor-type tyrosine-protein phosphatase delta isoform X2"/>
    <property type="match status" value="1"/>
</dbReference>
<feature type="domain" description="Tyrosine-protein phosphatase" evidence="19">
    <location>
        <begin position="1252"/>
        <end position="1507"/>
    </location>
</feature>
<feature type="domain" description="Fibronectin type-III" evidence="22">
    <location>
        <begin position="310"/>
        <end position="400"/>
    </location>
</feature>
<dbReference type="SMART" id="SM00408">
    <property type="entry name" value="IGc2"/>
    <property type="match status" value="3"/>
</dbReference>
<dbReference type="SUPFAM" id="SSF49265">
    <property type="entry name" value="Fibronectin type III"/>
    <property type="match status" value="5"/>
</dbReference>
<evidence type="ECO:0000256" key="13">
    <source>
        <dbReference type="ARBA" id="ARBA00023157"/>
    </source>
</evidence>
<dbReference type="SMART" id="SM00404">
    <property type="entry name" value="PTPc_motif"/>
    <property type="match status" value="2"/>
</dbReference>
<evidence type="ECO:0000259" key="20">
    <source>
        <dbReference type="PROSITE" id="PS50056"/>
    </source>
</evidence>
<keyword evidence="15" id="KW-0325">Glycoprotein</keyword>
<dbReference type="FunFam" id="2.60.40.10:FF:000023">
    <property type="entry name" value="receptor-type tyrosine-protein phosphatase delta isoform X2"/>
    <property type="match status" value="1"/>
</dbReference>
<dbReference type="CDD" id="cd05738">
    <property type="entry name" value="IgI_2_RPTP_IIa_LAR_like"/>
    <property type="match status" value="1"/>
</dbReference>
<keyword evidence="11" id="KW-1133">Transmembrane helix</keyword>
<dbReference type="PROSITE" id="PS50056">
    <property type="entry name" value="TYR_PHOSPHATASE_2"/>
    <property type="match status" value="2"/>
</dbReference>
<dbReference type="SUPFAM" id="SSF48726">
    <property type="entry name" value="Immunoglobulin"/>
    <property type="match status" value="3"/>
</dbReference>
<feature type="domain" description="Ig-like" evidence="21">
    <location>
        <begin position="118"/>
        <end position="213"/>
    </location>
</feature>
<evidence type="ECO:0000256" key="2">
    <source>
        <dbReference type="ARBA" id="ARBA00010504"/>
    </source>
</evidence>
<keyword evidence="7" id="KW-0677">Repeat</keyword>
<feature type="domain" description="Ig-like" evidence="21">
    <location>
        <begin position="16"/>
        <end position="106"/>
    </location>
</feature>
<evidence type="ECO:0000256" key="3">
    <source>
        <dbReference type="ARBA" id="ARBA00013064"/>
    </source>
</evidence>
<dbReference type="FunFam" id="2.60.40.10:FF:000098">
    <property type="entry name" value="receptor-type tyrosine-protein phosphatase F isoform X1"/>
    <property type="match status" value="1"/>
</dbReference>
<dbReference type="GO" id="GO:0004725">
    <property type="term" value="F:protein tyrosine phosphatase activity"/>
    <property type="evidence" value="ECO:0007669"/>
    <property type="project" value="UniProtKB-EC"/>
</dbReference>
<dbReference type="Proteomes" id="UP000694541">
    <property type="component" value="Unplaced"/>
</dbReference>
<dbReference type="InterPro" id="IPR029021">
    <property type="entry name" value="Prot-tyrosine_phosphatase-like"/>
</dbReference>
<evidence type="ECO:0000256" key="9">
    <source>
        <dbReference type="ARBA" id="ARBA00022889"/>
    </source>
</evidence>
<dbReference type="FunFam" id="2.60.40.10:FF:000010">
    <property type="entry name" value="receptor-type tyrosine-protein phosphatase delta isoform X1"/>
    <property type="match status" value="1"/>
</dbReference>
<evidence type="ECO:0000256" key="17">
    <source>
        <dbReference type="ARBA" id="ARBA00044158"/>
    </source>
</evidence>
<dbReference type="InterPro" id="IPR016130">
    <property type="entry name" value="Tyr_Pase_AS"/>
</dbReference>
<evidence type="ECO:0000256" key="16">
    <source>
        <dbReference type="ARBA" id="ARBA00023319"/>
    </source>
</evidence>
<dbReference type="PRINTS" id="PR00700">
    <property type="entry name" value="PRTYPHPHTASE"/>
</dbReference>
<dbReference type="InterPro" id="IPR050713">
    <property type="entry name" value="RTP_Phos/Ushers"/>
</dbReference>
<dbReference type="FunFam" id="2.60.40.10:FF:000015">
    <property type="entry name" value="receptor-type tyrosine-protein phosphatase delta isoform X2"/>
    <property type="match status" value="1"/>
</dbReference>
<dbReference type="InterPro" id="IPR003598">
    <property type="entry name" value="Ig_sub2"/>
</dbReference>
<dbReference type="CDD" id="cd14626">
    <property type="entry name" value="R-PTPc-F-1"/>
    <property type="match status" value="1"/>
</dbReference>
<dbReference type="SMART" id="SM00194">
    <property type="entry name" value="PTPc"/>
    <property type="match status" value="2"/>
</dbReference>
<keyword evidence="10" id="KW-0904">Protein phosphatase</keyword>
<evidence type="ECO:0000313" key="23">
    <source>
        <dbReference type="Ensembl" id="ENSANIP00000020361.1"/>
    </source>
</evidence>
<feature type="domain" description="Ig-like" evidence="21">
    <location>
        <begin position="221"/>
        <end position="303"/>
    </location>
</feature>
<dbReference type="InterPro" id="IPR003961">
    <property type="entry name" value="FN3_dom"/>
</dbReference>
<reference evidence="23" key="2">
    <citation type="submission" date="2025-09" db="UniProtKB">
        <authorList>
            <consortium name="Ensembl"/>
        </authorList>
    </citation>
    <scope>IDENTIFICATION</scope>
</reference>
<dbReference type="PROSITE" id="PS50055">
    <property type="entry name" value="TYR_PHOSPHATASE_PTP"/>
    <property type="match status" value="2"/>
</dbReference>
<comment type="subcellular location">
    <subcellularLocation>
        <location evidence="1">Membrane</location>
        <topology evidence="1">Single-pass membrane protein</topology>
    </subcellularLocation>
</comment>
<dbReference type="FunFam" id="2.60.40.10:FF:000036">
    <property type="entry name" value="receptor-type tyrosine-protein phosphatase delta isoform X1"/>
    <property type="match status" value="1"/>
</dbReference>
<feature type="domain" description="Fibronectin type-III" evidence="22">
    <location>
        <begin position="503"/>
        <end position="592"/>
    </location>
</feature>
<proteinExistence type="inferred from homology"/>
<dbReference type="InterPro" id="IPR013098">
    <property type="entry name" value="Ig_I-set"/>
</dbReference>
<dbReference type="Gene3D" id="3.90.190.10">
    <property type="entry name" value="Protein tyrosine phosphatase superfamily"/>
    <property type="match status" value="2"/>
</dbReference>
<evidence type="ECO:0000256" key="15">
    <source>
        <dbReference type="ARBA" id="ARBA00023180"/>
    </source>
</evidence>
<keyword evidence="5" id="KW-0812">Transmembrane</keyword>
<feature type="domain" description="Tyrosine-protein phosphatase" evidence="19">
    <location>
        <begin position="1526"/>
        <end position="1778"/>
    </location>
</feature>
<evidence type="ECO:0000259" key="19">
    <source>
        <dbReference type="PROSITE" id="PS50055"/>
    </source>
</evidence>
<dbReference type="InterPro" id="IPR013783">
    <property type="entry name" value="Ig-like_fold"/>
</dbReference>
<dbReference type="GO" id="GO:0016020">
    <property type="term" value="C:membrane"/>
    <property type="evidence" value="ECO:0007669"/>
    <property type="project" value="UniProtKB-SubCell"/>
</dbReference>
<dbReference type="FunFam" id="2.60.40.10:FF:000066">
    <property type="entry name" value="receptor-type tyrosine-protein phosphatase delta isoform X1"/>
    <property type="match status" value="1"/>
</dbReference>
<dbReference type="FunFam" id="3.90.190.10:FF:000002">
    <property type="entry name" value="receptor-type tyrosine-protein phosphatase delta isoform X2"/>
    <property type="match status" value="1"/>
</dbReference>
<evidence type="ECO:0000256" key="18">
    <source>
        <dbReference type="ARBA" id="ARBA00051722"/>
    </source>
</evidence>
<dbReference type="InterPro" id="IPR000242">
    <property type="entry name" value="PTP_cat"/>
</dbReference>
<dbReference type="PANTHER" id="PTHR46957:SF9">
    <property type="entry name" value="PROTEIN-TYROSINE-PHOSPHATASE"/>
    <property type="match status" value="1"/>
</dbReference>
<accession>A0A8B9N9A3</accession>
<evidence type="ECO:0000256" key="12">
    <source>
        <dbReference type="ARBA" id="ARBA00023136"/>
    </source>
</evidence>
<dbReference type="PROSITE" id="PS50835">
    <property type="entry name" value="IG_LIKE"/>
    <property type="match status" value="3"/>
</dbReference>
<keyword evidence="13" id="KW-1015">Disulfide bond</keyword>
<comment type="similarity">
    <text evidence="2">Belongs to the protein-tyrosine phosphatase family. Receptor class 2A subfamily.</text>
</comment>
<dbReference type="PRINTS" id="PR00014">
    <property type="entry name" value="FNTYPEIII"/>
</dbReference>
<keyword evidence="6" id="KW-0732">Signal</keyword>
<evidence type="ECO:0000259" key="21">
    <source>
        <dbReference type="PROSITE" id="PS50835"/>
    </source>
</evidence>
<dbReference type="FunFam" id="2.60.40.10:FF:000027">
    <property type="entry name" value="receptor-type tyrosine-protein phosphatase delta isoform X1"/>
    <property type="match status" value="1"/>
</dbReference>
<feature type="domain" description="Tyrosine specific protein phosphatases" evidence="20">
    <location>
        <begin position="1427"/>
        <end position="1498"/>
    </location>
</feature>
<dbReference type="GO" id="GO:0007155">
    <property type="term" value="P:cell adhesion"/>
    <property type="evidence" value="ECO:0007669"/>
    <property type="project" value="UniProtKB-KW"/>
</dbReference>
<dbReference type="FunFam" id="2.60.40.10:FF:000353">
    <property type="entry name" value="receptor-type tyrosine-protein phosphatase F isoform X1"/>
    <property type="match status" value="1"/>
</dbReference>
<feature type="domain" description="Fibronectin type-III" evidence="22">
    <location>
        <begin position="799"/>
        <end position="893"/>
    </location>
</feature>
<dbReference type="CDD" id="cd05739">
    <property type="entry name" value="IgI_3_RPTP_IIa_LAR_like"/>
    <property type="match status" value="1"/>
</dbReference>
<feature type="domain" description="Tyrosine specific protein phosphatases" evidence="20">
    <location>
        <begin position="1696"/>
        <end position="1769"/>
    </location>
</feature>
<dbReference type="SUPFAM" id="SSF52799">
    <property type="entry name" value="(Phosphotyrosine protein) phosphatases II"/>
    <property type="match status" value="2"/>
</dbReference>